<feature type="transmembrane region" description="Helical" evidence="1">
    <location>
        <begin position="200"/>
        <end position="218"/>
    </location>
</feature>
<proteinExistence type="predicted"/>
<sequence>MGQKINDNPFYQHNHLFITIERMKHAHAHAHARFSPTVHSLPELQLPETRPRLLFLRGIRLLLLSLSLSVSFSQSTGTSASLFRTLAIFPFRGGSTTKGQQLTSRKVKLGAHNMATNRLQLTMDDIFWPRLGILQIMQIHPEHLDLAFIDDVMLRRRQRRVDFHLQHAFQFGDLVHGVLLQRLLCSDSRLDPFPSLSADFLARLILIANLPALIFHLLAVSPFYFFFFFCFCFSFILIFQFIFSRFPLLLLLHLLLLQRQYRRHIRNACSLLVHEDTRAQFFVKELMLLHASLPFLVPFLGFGGVPRALPGEHLVVLRGSDHICGRGKLPLHGELAEKAVGFKAKGGGGEMQGEIRGPHILAQCSGYGLLAVVD</sequence>
<name>A0A8A1LMJ0_AJEC8</name>
<organism evidence="2 3">
    <name type="scientific">Ajellomyces capsulatus (strain H88)</name>
    <name type="common">Darling's disease fungus</name>
    <name type="synonym">Histoplasma capsulatum</name>
    <dbReference type="NCBI Taxonomy" id="544711"/>
    <lineage>
        <taxon>Eukaryota</taxon>
        <taxon>Fungi</taxon>
        <taxon>Dikarya</taxon>
        <taxon>Ascomycota</taxon>
        <taxon>Pezizomycotina</taxon>
        <taxon>Eurotiomycetes</taxon>
        <taxon>Eurotiomycetidae</taxon>
        <taxon>Onygenales</taxon>
        <taxon>Ajellomycetaceae</taxon>
        <taxon>Histoplasma</taxon>
    </lineage>
</organism>
<evidence type="ECO:0000313" key="3">
    <source>
        <dbReference type="Proteomes" id="UP000663419"/>
    </source>
</evidence>
<evidence type="ECO:0000256" key="1">
    <source>
        <dbReference type="SAM" id="Phobius"/>
    </source>
</evidence>
<dbReference type="VEuPathDB" id="FungiDB:I7I53_02973"/>
<dbReference type="AlphaFoldDB" id="A0A8A1LMJ0"/>
<keyword evidence="1" id="KW-0812">Transmembrane</keyword>
<dbReference type="EMBL" id="CP069105">
    <property type="protein sequence ID" value="QSS55166.1"/>
    <property type="molecule type" value="Genomic_DNA"/>
</dbReference>
<keyword evidence="1" id="KW-0472">Membrane</keyword>
<protein>
    <submittedName>
        <fullName evidence="2">Uncharacterized protein</fullName>
    </submittedName>
</protein>
<accession>A0A8A1LMJ0</accession>
<keyword evidence="1" id="KW-1133">Transmembrane helix</keyword>
<evidence type="ECO:0000313" key="2">
    <source>
        <dbReference type="EMBL" id="QSS55166.1"/>
    </source>
</evidence>
<reference evidence="2" key="1">
    <citation type="submission" date="2021-01" db="EMBL/GenBank/DDBJ databases">
        <title>Chromosome-level genome assembly of a human fungal pathogen reveals clustering of transcriptionally co-regulated genes.</title>
        <authorList>
            <person name="Voorhies M."/>
            <person name="Cohen S."/>
            <person name="Shea T.P."/>
            <person name="Petrus S."/>
            <person name="Munoz J.F."/>
            <person name="Poplawski S."/>
            <person name="Goldman W.E."/>
            <person name="Michael T."/>
            <person name="Cuomo C.A."/>
            <person name="Sil A."/>
            <person name="Beyhan S."/>
        </authorList>
    </citation>
    <scope>NUCLEOTIDE SEQUENCE</scope>
    <source>
        <strain evidence="2">H88</strain>
    </source>
</reference>
<gene>
    <name evidence="2" type="ORF">I7I53_02973</name>
</gene>
<dbReference type="Proteomes" id="UP000663419">
    <property type="component" value="Chromosome 4"/>
</dbReference>
<feature type="transmembrane region" description="Helical" evidence="1">
    <location>
        <begin position="224"/>
        <end position="257"/>
    </location>
</feature>